<keyword evidence="2" id="KW-1185">Reference proteome</keyword>
<organism evidence="1 2">
    <name type="scientific">Amycolatopsis nalaikhensis</name>
    <dbReference type="NCBI Taxonomy" id="715472"/>
    <lineage>
        <taxon>Bacteria</taxon>
        <taxon>Bacillati</taxon>
        <taxon>Actinomycetota</taxon>
        <taxon>Actinomycetes</taxon>
        <taxon>Pseudonocardiales</taxon>
        <taxon>Pseudonocardiaceae</taxon>
        <taxon>Amycolatopsis</taxon>
    </lineage>
</organism>
<name>A0ABY8XE21_9PSEU</name>
<accession>A0ABY8XE21</accession>
<evidence type="ECO:0000313" key="2">
    <source>
        <dbReference type="Proteomes" id="UP001227101"/>
    </source>
</evidence>
<sequence length="67" mass="6600">MSRTLRTWFATVTPAEFLGFTVPSVTGALTADASAALVLPVLLAAGAVEGAVLGAAKPSSSGAPCPR</sequence>
<dbReference type="EMBL" id="CP127173">
    <property type="protein sequence ID" value="WIV53873.1"/>
    <property type="molecule type" value="Genomic_DNA"/>
</dbReference>
<reference evidence="1 2" key="1">
    <citation type="submission" date="2023-06" db="EMBL/GenBank/DDBJ databases">
        <authorList>
            <person name="Oyuntsetseg B."/>
            <person name="Kim S.B."/>
        </authorList>
    </citation>
    <scope>NUCLEOTIDE SEQUENCE [LARGE SCALE GENOMIC DNA]</scope>
    <source>
        <strain evidence="1 2">2-2</strain>
    </source>
</reference>
<dbReference type="RefSeq" id="WP_285450372.1">
    <property type="nucleotide sequence ID" value="NZ_CP127173.1"/>
</dbReference>
<evidence type="ECO:0000313" key="1">
    <source>
        <dbReference type="EMBL" id="WIV53873.1"/>
    </source>
</evidence>
<protein>
    <submittedName>
        <fullName evidence="1">Uncharacterized protein</fullName>
    </submittedName>
</protein>
<proteinExistence type="predicted"/>
<gene>
    <name evidence="1" type="ORF">QP939_34030</name>
</gene>
<dbReference type="Proteomes" id="UP001227101">
    <property type="component" value="Chromosome"/>
</dbReference>